<dbReference type="SUPFAM" id="SSF75169">
    <property type="entry name" value="DsrEFH-like"/>
    <property type="match status" value="1"/>
</dbReference>
<reference evidence="1 2" key="1">
    <citation type="submission" date="2016-10" db="EMBL/GenBank/DDBJ databases">
        <title>Silvanigrella aquatica sp. nov., isolated from a freshwater lake located in the Black Forest, Germany, description of Silvanigrellaceae fam. nov., Silvanigrellales ord. nov., reclassification of the order Bdellovibrionales in the class Oligoflexia, reclassification of the families Bacteriovoracaceae and Halobacteriovoraceae in the new order Bacteriovoracales ord. nov., and reclassification of the family Pseudobacteriovoracaceae in the order Oligoflexiales.</title>
        <authorList>
            <person name="Hahn M.W."/>
            <person name="Schmidt J."/>
            <person name="Koll U."/>
            <person name="Rohde M."/>
            <person name="Verbag S."/>
            <person name="Pitt A."/>
            <person name="Nakai R."/>
            <person name="Naganuma T."/>
            <person name="Lang E."/>
        </authorList>
    </citation>
    <scope>NUCLEOTIDE SEQUENCE [LARGE SCALE GENOMIC DNA]</scope>
    <source>
        <strain evidence="1 2">MWH-Nonnen-W8red</strain>
    </source>
</reference>
<protein>
    <submittedName>
        <fullName evidence="1">Uncharacterized protein</fullName>
    </submittedName>
</protein>
<sequence length="110" mass="12754">MDQYLLISSTDHFDSGNINNFYYLALNLKLQKNNVKLFFLQNAVFSLRKNIPNFNSISNLISSDIPIYVDDFSLKERGLGKENILEGIMISHLDFIIEQLLTKTKVIWHS</sequence>
<evidence type="ECO:0000313" key="1">
    <source>
        <dbReference type="EMBL" id="APJ03885.1"/>
    </source>
</evidence>
<dbReference type="RefSeq" id="WP_148697627.1">
    <property type="nucleotide sequence ID" value="NZ_CP017834.1"/>
</dbReference>
<dbReference type="InterPro" id="IPR027396">
    <property type="entry name" value="DsrEFH-like"/>
</dbReference>
<dbReference type="AlphaFoldDB" id="A0A1L4D102"/>
<dbReference type="EMBL" id="CP017834">
    <property type="protein sequence ID" value="APJ03885.1"/>
    <property type="molecule type" value="Genomic_DNA"/>
</dbReference>
<dbReference type="STRING" id="1915309.AXG55_08180"/>
<dbReference type="InterPro" id="IPR003787">
    <property type="entry name" value="Sulphur_relay_DsrE/F-like"/>
</dbReference>
<dbReference type="OrthoDB" id="9006161at2"/>
<gene>
    <name evidence="1" type="ORF">AXG55_08180</name>
</gene>
<keyword evidence="2" id="KW-1185">Reference proteome</keyword>
<dbReference type="Pfam" id="PF02635">
    <property type="entry name" value="DsrE"/>
    <property type="match status" value="1"/>
</dbReference>
<organism evidence="1 2">
    <name type="scientific">Silvanigrella aquatica</name>
    <dbReference type="NCBI Taxonomy" id="1915309"/>
    <lineage>
        <taxon>Bacteria</taxon>
        <taxon>Pseudomonadati</taxon>
        <taxon>Bdellovibrionota</taxon>
        <taxon>Oligoflexia</taxon>
        <taxon>Silvanigrellales</taxon>
        <taxon>Silvanigrellaceae</taxon>
        <taxon>Silvanigrella</taxon>
    </lineage>
</organism>
<accession>A0A1L4D102</accession>
<name>A0A1L4D102_9BACT</name>
<dbReference type="KEGG" id="saqi:AXG55_08180"/>
<evidence type="ECO:0000313" key="2">
    <source>
        <dbReference type="Proteomes" id="UP000184731"/>
    </source>
</evidence>
<proteinExistence type="predicted"/>
<dbReference type="Proteomes" id="UP000184731">
    <property type="component" value="Chromosome"/>
</dbReference>
<dbReference type="Gene3D" id="3.40.1260.10">
    <property type="entry name" value="DsrEFH-like"/>
    <property type="match status" value="1"/>
</dbReference>